<dbReference type="InParanoid" id="A0A7J6IXQ6"/>
<keyword evidence="2" id="KW-1185">Reference proteome</keyword>
<comment type="caution">
    <text evidence="1">The sequence shown here is derived from an EMBL/GenBank/DDBJ whole genome shotgun (WGS) entry which is preliminary data.</text>
</comment>
<gene>
    <name evidence="1" type="ORF">CGGC5_v010440</name>
</gene>
<evidence type="ECO:0000313" key="1">
    <source>
        <dbReference type="EMBL" id="KAF4481340.1"/>
    </source>
</evidence>
<sequence>MVKVHLSAPGYHAAMASVPSWLGRCAAWAERCRHRKILDISQWKQHDRGFDRLRYDCSVPFWNRRAEVMLSAV</sequence>
<organism evidence="1 2">
    <name type="scientific">Colletotrichum fructicola (strain Nara gc5)</name>
    <name type="common">Anthracnose fungus</name>
    <name type="synonym">Colletotrichum gloeosporioides (strain Nara gc5)</name>
    <dbReference type="NCBI Taxonomy" id="1213859"/>
    <lineage>
        <taxon>Eukaryota</taxon>
        <taxon>Fungi</taxon>
        <taxon>Dikarya</taxon>
        <taxon>Ascomycota</taxon>
        <taxon>Pezizomycotina</taxon>
        <taxon>Sordariomycetes</taxon>
        <taxon>Hypocreomycetidae</taxon>
        <taxon>Glomerellales</taxon>
        <taxon>Glomerellaceae</taxon>
        <taxon>Colletotrichum</taxon>
        <taxon>Colletotrichum gloeosporioides species complex</taxon>
    </lineage>
</organism>
<dbReference type="AlphaFoldDB" id="A0A7J6IXQ6"/>
<accession>A0A7J6IXQ6</accession>
<dbReference type="Proteomes" id="UP000011096">
    <property type="component" value="Unassembled WGS sequence"/>
</dbReference>
<protein>
    <submittedName>
        <fullName evidence="1">Uncharacterized protein</fullName>
    </submittedName>
</protein>
<dbReference type="OrthoDB" id="10415727at2759"/>
<name>A0A7J6IXQ6_COLFN</name>
<reference evidence="1 2" key="1">
    <citation type="submission" date="2012-08" db="EMBL/GenBank/DDBJ databases">
        <authorList>
            <person name="Gan P.H.P."/>
            <person name="Ikeda K."/>
            <person name="Irieda H."/>
            <person name="Narusaka M."/>
            <person name="O'Connell R.J."/>
            <person name="Narusaka Y."/>
            <person name="Takano Y."/>
            <person name="Kubo Y."/>
            <person name="Shirasu K."/>
        </authorList>
    </citation>
    <scope>NUCLEOTIDE SEQUENCE [LARGE SCALE GENOMIC DNA]</scope>
    <source>
        <strain evidence="1 2">Nara gc5</strain>
    </source>
</reference>
<dbReference type="EMBL" id="ANPB02000006">
    <property type="protein sequence ID" value="KAF4481340.1"/>
    <property type="molecule type" value="Genomic_DNA"/>
</dbReference>
<dbReference type="RefSeq" id="XP_066008288.1">
    <property type="nucleotide sequence ID" value="XM_066152357.1"/>
</dbReference>
<reference evidence="1 2" key="2">
    <citation type="submission" date="2020-04" db="EMBL/GenBank/DDBJ databases">
        <title>Genome sequencing and assembly of multiple isolates from the Colletotrichum gloeosporioides species complex.</title>
        <authorList>
            <person name="Gan P."/>
            <person name="Shirasu K."/>
        </authorList>
    </citation>
    <scope>NUCLEOTIDE SEQUENCE [LARGE SCALE GENOMIC DNA]</scope>
    <source>
        <strain evidence="1 2">Nara gc5</strain>
    </source>
</reference>
<evidence type="ECO:0000313" key="2">
    <source>
        <dbReference type="Proteomes" id="UP000011096"/>
    </source>
</evidence>
<proteinExistence type="predicted"/>
<dbReference type="GeneID" id="90980106"/>